<dbReference type="PROSITE" id="PS50005">
    <property type="entry name" value="TPR"/>
    <property type="match status" value="5"/>
</dbReference>
<sequence>QAESAYRSGYYNAALTLSDSAITISPNVADIYFLRGRVFTKLARLVKAETSYLRVLQLDPNYQGAWFNIGTNSLRQDKLPAAISYYKKEQQTHPSATTMVQIGKVYADMGKVDSATYAYEKAIEIDTKNASAYMRLGHLYKDSGDITKAIKYTTSGVNLDPENLDYKYFMGSLLLLNGEPKASIPFFRSVTNKRAWHYWAHHNLGQAYFRIGSTAEGQRFMDKAKELQKGIQEVENWRNLANMNPDQFMLWVNLGNSLNNMGRMEEAKDAFLVALSLKPMNFALQNNIANLCLMIGDTNQAIVRYEAILSMDPELVDIWLNLGVVYASSGQVTEARQAWEKGLEFDSNNQTLKGYLETLNQ</sequence>
<organism evidence="3">
    <name type="scientific">marine metagenome</name>
    <dbReference type="NCBI Taxonomy" id="408172"/>
    <lineage>
        <taxon>unclassified sequences</taxon>
        <taxon>metagenomes</taxon>
        <taxon>ecological metagenomes</taxon>
    </lineage>
</organism>
<keyword evidence="1" id="KW-0677">Repeat</keyword>
<gene>
    <name evidence="3" type="ORF">METZ01_LOCUS85957</name>
</gene>
<name>A0A381V1I8_9ZZZZ</name>
<evidence type="ECO:0000256" key="2">
    <source>
        <dbReference type="ARBA" id="ARBA00022803"/>
    </source>
</evidence>
<dbReference type="InterPro" id="IPR011990">
    <property type="entry name" value="TPR-like_helical_dom_sf"/>
</dbReference>
<feature type="non-terminal residue" evidence="3">
    <location>
        <position position="1"/>
    </location>
</feature>
<dbReference type="PROSITE" id="PS50293">
    <property type="entry name" value="TPR_REGION"/>
    <property type="match status" value="1"/>
</dbReference>
<proteinExistence type="predicted"/>
<dbReference type="AlphaFoldDB" id="A0A381V1I8"/>
<dbReference type="EMBL" id="UINC01007399">
    <property type="protein sequence ID" value="SVA33103.1"/>
    <property type="molecule type" value="Genomic_DNA"/>
</dbReference>
<dbReference type="InterPro" id="IPR019734">
    <property type="entry name" value="TPR_rpt"/>
</dbReference>
<dbReference type="Pfam" id="PF13181">
    <property type="entry name" value="TPR_8"/>
    <property type="match status" value="2"/>
</dbReference>
<dbReference type="SUPFAM" id="SSF48452">
    <property type="entry name" value="TPR-like"/>
    <property type="match status" value="1"/>
</dbReference>
<accession>A0A381V1I8</accession>
<dbReference type="Pfam" id="PF13414">
    <property type="entry name" value="TPR_11"/>
    <property type="match status" value="1"/>
</dbReference>
<reference evidence="3" key="1">
    <citation type="submission" date="2018-05" db="EMBL/GenBank/DDBJ databases">
        <authorList>
            <person name="Lanie J.A."/>
            <person name="Ng W.-L."/>
            <person name="Kazmierczak K.M."/>
            <person name="Andrzejewski T.M."/>
            <person name="Davidsen T.M."/>
            <person name="Wayne K.J."/>
            <person name="Tettelin H."/>
            <person name="Glass J.I."/>
            <person name="Rusch D."/>
            <person name="Podicherti R."/>
            <person name="Tsui H.-C.T."/>
            <person name="Winkler M.E."/>
        </authorList>
    </citation>
    <scope>NUCLEOTIDE SEQUENCE</scope>
</reference>
<keyword evidence="2" id="KW-0802">TPR repeat</keyword>
<protein>
    <submittedName>
        <fullName evidence="3">Uncharacterized protein</fullName>
    </submittedName>
</protein>
<dbReference type="InterPro" id="IPR052346">
    <property type="entry name" value="O-mannosyl-transferase_TMTC"/>
</dbReference>
<evidence type="ECO:0000313" key="3">
    <source>
        <dbReference type="EMBL" id="SVA33103.1"/>
    </source>
</evidence>
<dbReference type="SMART" id="SM00028">
    <property type="entry name" value="TPR"/>
    <property type="match status" value="7"/>
</dbReference>
<evidence type="ECO:0000256" key="1">
    <source>
        <dbReference type="ARBA" id="ARBA00022737"/>
    </source>
</evidence>
<dbReference type="Pfam" id="PF14559">
    <property type="entry name" value="TPR_19"/>
    <property type="match status" value="1"/>
</dbReference>
<dbReference type="Gene3D" id="1.25.40.10">
    <property type="entry name" value="Tetratricopeptide repeat domain"/>
    <property type="match status" value="3"/>
</dbReference>
<dbReference type="PANTHER" id="PTHR44227:SF3">
    <property type="entry name" value="PROTEIN O-MANNOSYL-TRANSFERASE TMTC4"/>
    <property type="match status" value="1"/>
</dbReference>
<dbReference type="PANTHER" id="PTHR44227">
    <property type="match status" value="1"/>
</dbReference>